<dbReference type="GO" id="GO:0003700">
    <property type="term" value="F:DNA-binding transcription factor activity"/>
    <property type="evidence" value="ECO:0007669"/>
    <property type="project" value="InterPro"/>
</dbReference>
<dbReference type="InterPro" id="IPR008920">
    <property type="entry name" value="TF_FadR/GntR_C"/>
</dbReference>
<evidence type="ECO:0000259" key="5">
    <source>
        <dbReference type="PROSITE" id="PS50949"/>
    </source>
</evidence>
<dbReference type="RefSeq" id="WP_083961711.1">
    <property type="nucleotide sequence ID" value="NZ_CP143053.1"/>
</dbReference>
<evidence type="ECO:0000313" key="8">
    <source>
        <dbReference type="Proteomes" id="UP000295805"/>
    </source>
</evidence>
<reference evidence="6" key="2">
    <citation type="submission" date="2022-04" db="EMBL/GenBank/DDBJ databases">
        <title>Human microbiome associated bacterial genomes.</title>
        <authorList>
            <person name="Sandstrom S."/>
            <person name="Salamzade R."/>
            <person name="Kalan L.R."/>
        </authorList>
    </citation>
    <scope>NUCLEOTIDE SEQUENCE</scope>
    <source>
        <strain evidence="6">P3-SID1762</strain>
    </source>
</reference>
<evidence type="ECO:0000313" key="6">
    <source>
        <dbReference type="EMBL" id="MCT2117061.1"/>
    </source>
</evidence>
<dbReference type="SMART" id="SM00345">
    <property type="entry name" value="HTH_GNTR"/>
    <property type="match status" value="1"/>
</dbReference>
<proteinExistence type="predicted"/>
<dbReference type="InterPro" id="IPR000524">
    <property type="entry name" value="Tscrpt_reg_HTH_GntR"/>
</dbReference>
<sequence>MTTPVPESATGPAAASATGPAAAPAAESAPGLAPVVRESTPSLIARTLRRAISDGTFGPGTQLGEAALARSLGVSRGPLREAMQRLTQEGLLVSHRNRGLFVADLTPEAVEDMYLLRTTVETAALDRVLDLGLGADTADALDAAVDAMAALAAEPRSAAMVAADLDFHHALVEAARSPRLSRVHETVLVETSMCLHAMRGTYSDAASRLAEHRAIADAVRAANPGPARALLVDHMRDGLARVLGSGPAV</sequence>
<name>A0A4V6P4J9_9ACTN</name>
<keyword evidence="1" id="KW-0805">Transcription regulation</keyword>
<feature type="domain" description="HTH gntR-type" evidence="5">
    <location>
        <begin position="38"/>
        <end position="105"/>
    </location>
</feature>
<protein>
    <submittedName>
        <fullName evidence="7">GntR family transcriptional regulator</fullName>
    </submittedName>
</protein>
<dbReference type="SMART" id="SM00895">
    <property type="entry name" value="FCD"/>
    <property type="match status" value="1"/>
</dbReference>
<comment type="caution">
    <text evidence="7">The sequence shown here is derived from an EMBL/GenBank/DDBJ whole genome shotgun (WGS) entry which is preliminary data.</text>
</comment>
<reference evidence="7 8" key="1">
    <citation type="submission" date="2019-03" db="EMBL/GenBank/DDBJ databases">
        <title>Root nodule microbial communities of legume samples collected from USA, Mexico and Botswana.</title>
        <authorList>
            <person name="Hirsch A."/>
        </authorList>
    </citation>
    <scope>NUCLEOTIDE SEQUENCE [LARGE SCALE GENOMIC DNA]</scope>
    <source>
        <strain evidence="7 8">55</strain>
    </source>
</reference>
<dbReference type="InterPro" id="IPR011711">
    <property type="entry name" value="GntR_C"/>
</dbReference>
<dbReference type="InterPro" id="IPR036390">
    <property type="entry name" value="WH_DNA-bd_sf"/>
</dbReference>
<organism evidence="7 8">
    <name type="scientific">Dietzia cinnamea</name>
    <dbReference type="NCBI Taxonomy" id="321318"/>
    <lineage>
        <taxon>Bacteria</taxon>
        <taxon>Bacillati</taxon>
        <taxon>Actinomycetota</taxon>
        <taxon>Actinomycetes</taxon>
        <taxon>Mycobacteriales</taxon>
        <taxon>Dietziaceae</taxon>
        <taxon>Dietzia</taxon>
    </lineage>
</organism>
<evidence type="ECO:0000256" key="4">
    <source>
        <dbReference type="SAM" id="MobiDB-lite"/>
    </source>
</evidence>
<dbReference type="Proteomes" id="UP000295805">
    <property type="component" value="Unassembled WGS sequence"/>
</dbReference>
<dbReference type="CDD" id="cd07377">
    <property type="entry name" value="WHTH_GntR"/>
    <property type="match status" value="1"/>
</dbReference>
<dbReference type="SUPFAM" id="SSF46785">
    <property type="entry name" value="Winged helix' DNA-binding domain"/>
    <property type="match status" value="1"/>
</dbReference>
<dbReference type="Proteomes" id="UP001206890">
    <property type="component" value="Unassembled WGS sequence"/>
</dbReference>
<dbReference type="Gene3D" id="1.10.10.10">
    <property type="entry name" value="Winged helix-like DNA-binding domain superfamily/Winged helix DNA-binding domain"/>
    <property type="match status" value="1"/>
</dbReference>
<evidence type="ECO:0000313" key="7">
    <source>
        <dbReference type="EMBL" id="TCW24118.1"/>
    </source>
</evidence>
<dbReference type="EMBL" id="SMCX01000008">
    <property type="protein sequence ID" value="TCW24118.1"/>
    <property type="molecule type" value="Genomic_DNA"/>
</dbReference>
<keyword evidence="3" id="KW-0804">Transcription</keyword>
<dbReference type="GeneID" id="89529578"/>
<evidence type="ECO:0000256" key="2">
    <source>
        <dbReference type="ARBA" id="ARBA00023125"/>
    </source>
</evidence>
<dbReference type="SUPFAM" id="SSF48008">
    <property type="entry name" value="GntR ligand-binding domain-like"/>
    <property type="match status" value="1"/>
</dbReference>
<dbReference type="Pfam" id="PF00392">
    <property type="entry name" value="GntR"/>
    <property type="match status" value="1"/>
</dbReference>
<dbReference type="GO" id="GO:0003677">
    <property type="term" value="F:DNA binding"/>
    <property type="evidence" value="ECO:0007669"/>
    <property type="project" value="UniProtKB-KW"/>
</dbReference>
<dbReference type="PANTHER" id="PTHR43537:SF5">
    <property type="entry name" value="UXU OPERON TRANSCRIPTIONAL REGULATOR"/>
    <property type="match status" value="1"/>
</dbReference>
<dbReference type="PRINTS" id="PR00035">
    <property type="entry name" value="HTHGNTR"/>
</dbReference>
<dbReference type="Gene3D" id="1.20.120.530">
    <property type="entry name" value="GntR ligand-binding domain-like"/>
    <property type="match status" value="1"/>
</dbReference>
<evidence type="ECO:0000256" key="3">
    <source>
        <dbReference type="ARBA" id="ARBA00023163"/>
    </source>
</evidence>
<accession>A0A4V6P4J9</accession>
<dbReference type="AlphaFoldDB" id="A0A4V6P4J9"/>
<dbReference type="Pfam" id="PF07729">
    <property type="entry name" value="FCD"/>
    <property type="match status" value="1"/>
</dbReference>
<evidence type="ECO:0000256" key="1">
    <source>
        <dbReference type="ARBA" id="ARBA00023015"/>
    </source>
</evidence>
<dbReference type="EMBL" id="JALXTC010000014">
    <property type="protein sequence ID" value="MCT2117061.1"/>
    <property type="molecule type" value="Genomic_DNA"/>
</dbReference>
<gene>
    <name evidence="7" type="ORF">EDD19_10854</name>
    <name evidence="6" type="ORF">M3D93_04725</name>
</gene>
<dbReference type="InterPro" id="IPR036388">
    <property type="entry name" value="WH-like_DNA-bd_sf"/>
</dbReference>
<feature type="region of interest" description="Disordered" evidence="4">
    <location>
        <begin position="1"/>
        <end position="34"/>
    </location>
</feature>
<dbReference type="PANTHER" id="PTHR43537">
    <property type="entry name" value="TRANSCRIPTIONAL REGULATOR, GNTR FAMILY"/>
    <property type="match status" value="1"/>
</dbReference>
<keyword evidence="2" id="KW-0238">DNA-binding</keyword>
<dbReference type="PROSITE" id="PS50949">
    <property type="entry name" value="HTH_GNTR"/>
    <property type="match status" value="1"/>
</dbReference>